<dbReference type="RefSeq" id="WP_184056963.1">
    <property type="nucleotide sequence ID" value="NZ_JACIJK010000005.1"/>
</dbReference>
<proteinExistence type="predicted"/>
<dbReference type="InterPro" id="IPR029063">
    <property type="entry name" value="SAM-dependent_MTases_sf"/>
</dbReference>
<dbReference type="Proteomes" id="UP000546200">
    <property type="component" value="Unassembled WGS sequence"/>
</dbReference>
<dbReference type="SUPFAM" id="SSF53335">
    <property type="entry name" value="S-adenosyl-L-methionine-dependent methyltransferases"/>
    <property type="match status" value="1"/>
</dbReference>
<gene>
    <name evidence="3" type="ORF">FHS94_001872</name>
</gene>
<sequence>MNDDQLRRIESEREFHNARFTEEVRDAQGKYYASIKHGSLMFDRRVAELAKGADVLEYGCGSALQGIELARTARTMTGIDISDVAIADARALAEAQGVHNTHYQTMNAEDMTFAPNSFDLVFGRGIIHHLDLERCFASVQRVLKPGGRAVFWEPLGHNPVLNRYRSATPEARTPDEHPLLRSDFRLAERYFDVDTPRFYGLTTIASVPIRDTVWATPC</sequence>
<dbReference type="CDD" id="cd02440">
    <property type="entry name" value="AdoMet_MTases"/>
    <property type="match status" value="1"/>
</dbReference>
<dbReference type="InterPro" id="IPR013216">
    <property type="entry name" value="Methyltransf_11"/>
</dbReference>
<name>A0A7W9BDU5_9SPHN</name>
<dbReference type="GO" id="GO:0008757">
    <property type="term" value="F:S-adenosylmethionine-dependent methyltransferase activity"/>
    <property type="evidence" value="ECO:0007669"/>
    <property type="project" value="InterPro"/>
</dbReference>
<keyword evidence="3" id="KW-0489">Methyltransferase</keyword>
<keyword evidence="4" id="KW-1185">Reference proteome</keyword>
<dbReference type="PANTHER" id="PTHR44068">
    <property type="entry name" value="ZGC:194242"/>
    <property type="match status" value="1"/>
</dbReference>
<keyword evidence="1 3" id="KW-0808">Transferase</keyword>
<comment type="caution">
    <text evidence="3">The sequence shown here is derived from an EMBL/GenBank/DDBJ whole genome shotgun (WGS) entry which is preliminary data.</text>
</comment>
<evidence type="ECO:0000259" key="2">
    <source>
        <dbReference type="Pfam" id="PF08241"/>
    </source>
</evidence>
<dbReference type="AlphaFoldDB" id="A0A7W9BDU5"/>
<dbReference type="Pfam" id="PF08241">
    <property type="entry name" value="Methyltransf_11"/>
    <property type="match status" value="1"/>
</dbReference>
<feature type="domain" description="Methyltransferase type 11" evidence="2">
    <location>
        <begin position="56"/>
        <end position="151"/>
    </location>
</feature>
<dbReference type="PANTHER" id="PTHR44068:SF11">
    <property type="entry name" value="GERANYL DIPHOSPHATE 2-C-METHYLTRANSFERASE"/>
    <property type="match status" value="1"/>
</dbReference>
<evidence type="ECO:0000256" key="1">
    <source>
        <dbReference type="ARBA" id="ARBA00022679"/>
    </source>
</evidence>
<dbReference type="Gene3D" id="3.40.50.150">
    <property type="entry name" value="Vaccinia Virus protein VP39"/>
    <property type="match status" value="1"/>
</dbReference>
<reference evidence="3 4" key="1">
    <citation type="submission" date="2020-08" db="EMBL/GenBank/DDBJ databases">
        <title>Genomic Encyclopedia of Type Strains, Phase IV (KMG-IV): sequencing the most valuable type-strain genomes for metagenomic binning, comparative biology and taxonomic classification.</title>
        <authorList>
            <person name="Goeker M."/>
        </authorList>
    </citation>
    <scope>NUCLEOTIDE SEQUENCE [LARGE SCALE GENOMIC DNA]</scope>
    <source>
        <strain evidence="3 4">DSM 100044</strain>
    </source>
</reference>
<dbReference type="EMBL" id="JACIJK010000005">
    <property type="protein sequence ID" value="MBB5715031.1"/>
    <property type="molecule type" value="Genomic_DNA"/>
</dbReference>
<evidence type="ECO:0000313" key="4">
    <source>
        <dbReference type="Proteomes" id="UP000546200"/>
    </source>
</evidence>
<dbReference type="GO" id="GO:0032259">
    <property type="term" value="P:methylation"/>
    <property type="evidence" value="ECO:0007669"/>
    <property type="project" value="UniProtKB-KW"/>
</dbReference>
<protein>
    <submittedName>
        <fullName evidence="3">SAM-dependent methyltransferase</fullName>
    </submittedName>
</protein>
<organism evidence="3 4">
    <name type="scientific">Sphingomonas aerophila</name>
    <dbReference type="NCBI Taxonomy" id="1344948"/>
    <lineage>
        <taxon>Bacteria</taxon>
        <taxon>Pseudomonadati</taxon>
        <taxon>Pseudomonadota</taxon>
        <taxon>Alphaproteobacteria</taxon>
        <taxon>Sphingomonadales</taxon>
        <taxon>Sphingomonadaceae</taxon>
        <taxon>Sphingomonas</taxon>
    </lineage>
</organism>
<accession>A0A7W9BDU5</accession>
<evidence type="ECO:0000313" key="3">
    <source>
        <dbReference type="EMBL" id="MBB5715031.1"/>
    </source>
</evidence>
<dbReference type="InterPro" id="IPR050447">
    <property type="entry name" value="Erg6_SMT_methyltransf"/>
</dbReference>